<name>A0A150NL88_STRMT</name>
<sequence>MLQKFFLFLSVAGVVFIFLSKGANFGTETASFGFLLMLGSVLANAINNILSKSKGGRYRAMDMTAVVIFVGFVTFNTLSLTSHYLDGNILAYFAPLGQVSYLISILYLGILASIVTGSLSIYAIVRLGASTVSVFGNLGTVLTILAGALILHEPIYSYHVIGATMIIAGILGMNLMRRK</sequence>
<dbReference type="SUPFAM" id="SSF103481">
    <property type="entry name" value="Multidrug resistance efflux transporter EmrE"/>
    <property type="match status" value="1"/>
</dbReference>
<feature type="transmembrane region" description="Helical" evidence="7">
    <location>
        <begin position="32"/>
        <end position="51"/>
    </location>
</feature>
<comment type="caution">
    <text evidence="9">The sequence shown here is derived from an EMBL/GenBank/DDBJ whole genome shotgun (WGS) entry which is preliminary data.</text>
</comment>
<dbReference type="GO" id="GO:0005886">
    <property type="term" value="C:plasma membrane"/>
    <property type="evidence" value="ECO:0007669"/>
    <property type="project" value="UniProtKB-SubCell"/>
</dbReference>
<comment type="subcellular location">
    <subcellularLocation>
        <location evidence="1">Cell membrane</location>
        <topology evidence="1">Multi-pass membrane protein</topology>
    </subcellularLocation>
</comment>
<organism evidence="9 10">
    <name type="scientific">Streptococcus mitis</name>
    <dbReference type="NCBI Taxonomy" id="28037"/>
    <lineage>
        <taxon>Bacteria</taxon>
        <taxon>Bacillati</taxon>
        <taxon>Bacillota</taxon>
        <taxon>Bacilli</taxon>
        <taxon>Lactobacillales</taxon>
        <taxon>Streptococcaceae</taxon>
        <taxon>Streptococcus</taxon>
        <taxon>Streptococcus mitis group</taxon>
    </lineage>
</organism>
<evidence type="ECO:0000313" key="9">
    <source>
        <dbReference type="EMBL" id="KYF34212.1"/>
    </source>
</evidence>
<evidence type="ECO:0000256" key="1">
    <source>
        <dbReference type="ARBA" id="ARBA00004651"/>
    </source>
</evidence>
<protein>
    <submittedName>
        <fullName evidence="9">Permease of the drug/metabolite transporter (DMT) superfamily</fullName>
    </submittedName>
</protein>
<dbReference type="InterPro" id="IPR050638">
    <property type="entry name" value="AA-Vitamin_Transporters"/>
</dbReference>
<reference evidence="9 10" key="1">
    <citation type="submission" date="2016-01" db="EMBL/GenBank/DDBJ databases">
        <title>Highly variable Streptococcus oralis 1 are common among viridans streptococci isolated from primates.</title>
        <authorList>
            <person name="Denapaite D."/>
            <person name="Rieger M."/>
            <person name="Koendgen S."/>
            <person name="Brueckner R."/>
            <person name="Ochigava I."/>
            <person name="Kappeler P."/>
            <person name="Maetz-Rensing K."/>
            <person name="Leendertz F."/>
        </authorList>
    </citation>
    <scope>NUCLEOTIDE SEQUENCE [LARGE SCALE GENOMIC DNA]</scope>
    <source>
        <strain evidence="9 10">M3-1</strain>
    </source>
</reference>
<dbReference type="AlphaFoldDB" id="A0A150NL88"/>
<dbReference type="EMBL" id="LROU01000120">
    <property type="protein sequence ID" value="KYF34212.1"/>
    <property type="molecule type" value="Genomic_DNA"/>
</dbReference>
<evidence type="ECO:0000256" key="4">
    <source>
        <dbReference type="ARBA" id="ARBA00022692"/>
    </source>
</evidence>
<feature type="transmembrane region" description="Helical" evidence="7">
    <location>
        <begin position="105"/>
        <end position="125"/>
    </location>
</feature>
<feature type="transmembrane region" description="Helical" evidence="7">
    <location>
        <begin position="63"/>
        <end position="85"/>
    </location>
</feature>
<dbReference type="InterPro" id="IPR000620">
    <property type="entry name" value="EamA_dom"/>
</dbReference>
<dbReference type="InterPro" id="IPR037185">
    <property type="entry name" value="EmrE-like"/>
</dbReference>
<accession>A0A150NL88</accession>
<evidence type="ECO:0000256" key="3">
    <source>
        <dbReference type="ARBA" id="ARBA00022475"/>
    </source>
</evidence>
<dbReference type="Pfam" id="PF00892">
    <property type="entry name" value="EamA"/>
    <property type="match status" value="1"/>
</dbReference>
<evidence type="ECO:0000313" key="10">
    <source>
        <dbReference type="Proteomes" id="UP000075442"/>
    </source>
</evidence>
<dbReference type="PATRIC" id="fig|28037.235.peg.1594"/>
<proteinExistence type="inferred from homology"/>
<feature type="domain" description="EamA" evidence="8">
    <location>
        <begin position="32"/>
        <end position="174"/>
    </location>
</feature>
<comment type="similarity">
    <text evidence="2">Belongs to the EamA transporter family.</text>
</comment>
<dbReference type="Proteomes" id="UP000075442">
    <property type="component" value="Unassembled WGS sequence"/>
</dbReference>
<dbReference type="PANTHER" id="PTHR32322">
    <property type="entry name" value="INNER MEMBRANE TRANSPORTER"/>
    <property type="match status" value="1"/>
</dbReference>
<evidence type="ECO:0000256" key="2">
    <source>
        <dbReference type="ARBA" id="ARBA00007362"/>
    </source>
</evidence>
<evidence type="ECO:0000259" key="8">
    <source>
        <dbReference type="Pfam" id="PF00892"/>
    </source>
</evidence>
<keyword evidence="4 7" id="KW-0812">Transmembrane</keyword>
<keyword evidence="3" id="KW-1003">Cell membrane</keyword>
<dbReference type="PANTHER" id="PTHR32322:SF18">
    <property type="entry name" value="S-ADENOSYLMETHIONINE_S-ADENOSYLHOMOCYSTEINE TRANSPORTER"/>
    <property type="match status" value="1"/>
</dbReference>
<evidence type="ECO:0000256" key="6">
    <source>
        <dbReference type="ARBA" id="ARBA00023136"/>
    </source>
</evidence>
<dbReference type="Gene3D" id="1.10.3730.20">
    <property type="match status" value="1"/>
</dbReference>
<evidence type="ECO:0000256" key="5">
    <source>
        <dbReference type="ARBA" id="ARBA00022989"/>
    </source>
</evidence>
<gene>
    <name evidence="9" type="ORF">SMIM3I_00914</name>
</gene>
<feature type="transmembrane region" description="Helical" evidence="7">
    <location>
        <begin position="156"/>
        <end position="176"/>
    </location>
</feature>
<evidence type="ECO:0000256" key="7">
    <source>
        <dbReference type="SAM" id="Phobius"/>
    </source>
</evidence>
<keyword evidence="6 7" id="KW-0472">Membrane</keyword>
<feature type="transmembrane region" description="Helical" evidence="7">
    <location>
        <begin position="132"/>
        <end position="150"/>
    </location>
</feature>
<keyword evidence="5 7" id="KW-1133">Transmembrane helix</keyword>